<evidence type="ECO:0000313" key="6">
    <source>
        <dbReference type="Proteomes" id="UP000831880"/>
    </source>
</evidence>
<dbReference type="PANTHER" id="PTHR43479:SF7">
    <property type="entry name" value="TETR-FAMILY TRANSCRIPTIONAL REGULATOR"/>
    <property type="match status" value="1"/>
</dbReference>
<dbReference type="Pfam" id="PF14278">
    <property type="entry name" value="TetR_C_8"/>
    <property type="match status" value="1"/>
</dbReference>
<name>A0ABY4GUI8_9BACI</name>
<dbReference type="InterPro" id="IPR001647">
    <property type="entry name" value="HTH_TetR"/>
</dbReference>
<dbReference type="PROSITE" id="PS50977">
    <property type="entry name" value="HTH_TETR_2"/>
    <property type="match status" value="1"/>
</dbReference>
<dbReference type="PANTHER" id="PTHR43479">
    <property type="entry name" value="ACREF/ENVCD OPERON REPRESSOR-RELATED"/>
    <property type="match status" value="1"/>
</dbReference>
<evidence type="ECO:0000313" key="5">
    <source>
        <dbReference type="EMBL" id="UOQ91611.1"/>
    </source>
</evidence>
<dbReference type="Gene3D" id="1.10.357.10">
    <property type="entry name" value="Tetracycline Repressor, domain 2"/>
    <property type="match status" value="1"/>
</dbReference>
<dbReference type="InterPro" id="IPR039532">
    <property type="entry name" value="TetR_C_Firmicutes"/>
</dbReference>
<organism evidence="5 6">
    <name type="scientific">Halobacillus shinanisalinarum</name>
    <dbReference type="NCBI Taxonomy" id="2932258"/>
    <lineage>
        <taxon>Bacteria</taxon>
        <taxon>Bacillati</taxon>
        <taxon>Bacillota</taxon>
        <taxon>Bacilli</taxon>
        <taxon>Bacillales</taxon>
        <taxon>Bacillaceae</taxon>
        <taxon>Halobacillus</taxon>
    </lineage>
</organism>
<gene>
    <name evidence="5" type="ORF">MUO14_13705</name>
</gene>
<dbReference type="RefSeq" id="WP_244751222.1">
    <property type="nucleotide sequence ID" value="NZ_CP095074.1"/>
</dbReference>
<dbReference type="Proteomes" id="UP000831880">
    <property type="component" value="Chromosome"/>
</dbReference>
<keyword evidence="2 3" id="KW-0238">DNA-binding</keyword>
<keyword evidence="6" id="KW-1185">Reference proteome</keyword>
<evidence type="ECO:0000256" key="2">
    <source>
        <dbReference type="ARBA" id="ARBA00023125"/>
    </source>
</evidence>
<proteinExistence type="predicted"/>
<feature type="DNA-binding region" description="H-T-H motif" evidence="3">
    <location>
        <begin position="33"/>
        <end position="52"/>
    </location>
</feature>
<keyword evidence="1" id="KW-0678">Repressor</keyword>
<evidence type="ECO:0000256" key="1">
    <source>
        <dbReference type="ARBA" id="ARBA00022491"/>
    </source>
</evidence>
<dbReference type="InterPro" id="IPR050624">
    <property type="entry name" value="HTH-type_Tx_Regulator"/>
</dbReference>
<sequence length="193" mass="22865">MARRKDARILRTQKWIKEAYLRLLEEVPHEELLVKEITAEADINRATFYKHFHDKHHLLREMVDELFVQLMLEIQSCDTEIDFVSSKQPHPRFVQLLTSIKQHALFFSVMLTKQNNIHFQQKLETFIKDSSNAILNIALNYNHKIKCSEQITRTFISMSIIGTIKWWIEEGFPDEPEELAQYLTEMIDGGIYT</sequence>
<dbReference type="SUPFAM" id="SSF46689">
    <property type="entry name" value="Homeodomain-like"/>
    <property type="match status" value="1"/>
</dbReference>
<evidence type="ECO:0000256" key="3">
    <source>
        <dbReference type="PROSITE-ProRule" id="PRU00335"/>
    </source>
</evidence>
<feature type="domain" description="HTH tetR-type" evidence="4">
    <location>
        <begin position="10"/>
        <end position="70"/>
    </location>
</feature>
<protein>
    <submittedName>
        <fullName evidence="5">TetR/AcrR family transcriptional regulator</fullName>
    </submittedName>
</protein>
<dbReference type="Pfam" id="PF00440">
    <property type="entry name" value="TetR_N"/>
    <property type="match status" value="1"/>
</dbReference>
<evidence type="ECO:0000259" key="4">
    <source>
        <dbReference type="PROSITE" id="PS50977"/>
    </source>
</evidence>
<dbReference type="EMBL" id="CP095074">
    <property type="protein sequence ID" value="UOQ91611.1"/>
    <property type="molecule type" value="Genomic_DNA"/>
</dbReference>
<reference evidence="5 6" key="1">
    <citation type="submission" date="2022-04" db="EMBL/GenBank/DDBJ databases">
        <title>Halobacillus sp. isolated from saltern.</title>
        <authorList>
            <person name="Won M."/>
            <person name="Lee C.-M."/>
            <person name="Woen H.-Y."/>
            <person name="Kwon S.-W."/>
        </authorList>
    </citation>
    <scope>NUCLEOTIDE SEQUENCE [LARGE SCALE GENOMIC DNA]</scope>
    <source>
        <strain evidence="5 6">SSTM10-2</strain>
    </source>
</reference>
<accession>A0ABY4GUI8</accession>
<dbReference type="InterPro" id="IPR009057">
    <property type="entry name" value="Homeodomain-like_sf"/>
</dbReference>